<organism evidence="1 2">
    <name type="scientific">Arcicella lustrica</name>
    <dbReference type="NCBI Taxonomy" id="2984196"/>
    <lineage>
        <taxon>Bacteria</taxon>
        <taxon>Pseudomonadati</taxon>
        <taxon>Bacteroidota</taxon>
        <taxon>Cytophagia</taxon>
        <taxon>Cytophagales</taxon>
        <taxon>Flectobacillaceae</taxon>
        <taxon>Arcicella</taxon>
    </lineage>
</organism>
<accession>A0ABU5SL27</accession>
<sequence>MNLQLAKQTLTKSITNLQNRRGQITLSDIETEVINNACLYILKNHNEQVKKVHDVSQIGLVFSDNLRLHESIATFFIYAGIELFPNNYGSEEANHAKPSVIQNISWSGMWDFLRDYFQKNHGIQIDNIETSPSIFYSTKHKRYENGHLVSESEVGRTINISFIKDKEEIIVSIEPALSPKNGYIISKSTNQLKFKGFDPDYLFTVNFDSFDEVEIFTLEMPNRNLKIVYYE</sequence>
<name>A0ABU5SL27_9BACT</name>
<dbReference type="RefSeq" id="WP_323259868.1">
    <property type="nucleotide sequence ID" value="NZ_JAYGIM010000011.1"/>
</dbReference>
<gene>
    <name evidence="1" type="ORF">VB798_15375</name>
</gene>
<proteinExistence type="predicted"/>
<keyword evidence="2" id="KW-1185">Reference proteome</keyword>
<reference evidence="1 2" key="1">
    <citation type="submission" date="2023-12" db="EMBL/GenBank/DDBJ databases">
        <title>Novel species of the genus Arcicella isolated from rivers.</title>
        <authorList>
            <person name="Lu H."/>
        </authorList>
    </citation>
    <scope>NUCLEOTIDE SEQUENCE [LARGE SCALE GENOMIC DNA]</scope>
    <source>
        <strain evidence="1 2">DC25W</strain>
    </source>
</reference>
<dbReference type="Proteomes" id="UP001302222">
    <property type="component" value="Unassembled WGS sequence"/>
</dbReference>
<evidence type="ECO:0000313" key="1">
    <source>
        <dbReference type="EMBL" id="MEA5427973.1"/>
    </source>
</evidence>
<dbReference type="EMBL" id="JAYGIM010000011">
    <property type="protein sequence ID" value="MEA5427973.1"/>
    <property type="molecule type" value="Genomic_DNA"/>
</dbReference>
<evidence type="ECO:0000313" key="2">
    <source>
        <dbReference type="Proteomes" id="UP001302222"/>
    </source>
</evidence>
<protein>
    <submittedName>
        <fullName evidence="1">Uncharacterized protein</fullName>
    </submittedName>
</protein>
<comment type="caution">
    <text evidence="1">The sequence shown here is derived from an EMBL/GenBank/DDBJ whole genome shotgun (WGS) entry which is preliminary data.</text>
</comment>